<dbReference type="InterPro" id="IPR002710">
    <property type="entry name" value="Dilute_dom"/>
</dbReference>
<dbReference type="Pfam" id="PF00498">
    <property type="entry name" value="FHA"/>
    <property type="match status" value="1"/>
</dbReference>
<feature type="domain" description="Ras-associating" evidence="4">
    <location>
        <begin position="246"/>
        <end position="348"/>
    </location>
</feature>
<dbReference type="GeneID" id="106978645"/>
<name>A0ABM3Q1Y7_ACIJB</name>
<feature type="region of interest" description="Disordered" evidence="2">
    <location>
        <begin position="131"/>
        <end position="194"/>
    </location>
</feature>
<evidence type="ECO:0000259" key="3">
    <source>
        <dbReference type="PROSITE" id="PS50106"/>
    </source>
</evidence>
<feature type="compositionally biased region" description="Basic and acidic residues" evidence="2">
    <location>
        <begin position="1260"/>
        <end position="1270"/>
    </location>
</feature>
<dbReference type="SMART" id="SM00314">
    <property type="entry name" value="RA"/>
    <property type="match status" value="2"/>
</dbReference>
<feature type="compositionally biased region" description="Low complexity" evidence="2">
    <location>
        <begin position="1696"/>
        <end position="1707"/>
    </location>
</feature>
<feature type="compositionally biased region" description="Polar residues" evidence="2">
    <location>
        <begin position="1335"/>
        <end position="1345"/>
    </location>
</feature>
<dbReference type="CDD" id="cd01782">
    <property type="entry name" value="RA1_Afadin"/>
    <property type="match status" value="1"/>
</dbReference>
<feature type="compositionally biased region" description="Polar residues" evidence="2">
    <location>
        <begin position="1140"/>
        <end position="1151"/>
    </location>
</feature>
<organism evidence="6 7">
    <name type="scientific">Acinonyx jubatus</name>
    <name type="common">Cheetah</name>
    <dbReference type="NCBI Taxonomy" id="32536"/>
    <lineage>
        <taxon>Eukaryota</taxon>
        <taxon>Metazoa</taxon>
        <taxon>Chordata</taxon>
        <taxon>Craniata</taxon>
        <taxon>Vertebrata</taxon>
        <taxon>Euteleostomi</taxon>
        <taxon>Mammalia</taxon>
        <taxon>Eutheria</taxon>
        <taxon>Laurasiatheria</taxon>
        <taxon>Carnivora</taxon>
        <taxon>Feliformia</taxon>
        <taxon>Felidae</taxon>
        <taxon>Felinae</taxon>
        <taxon>Acinonyx</taxon>
    </lineage>
</organism>
<feature type="compositionally biased region" description="Basic and acidic residues" evidence="2">
    <location>
        <begin position="1408"/>
        <end position="1442"/>
    </location>
</feature>
<feature type="compositionally biased region" description="Basic and acidic residues" evidence="2">
    <location>
        <begin position="1121"/>
        <end position="1136"/>
    </location>
</feature>
<dbReference type="InterPro" id="IPR001478">
    <property type="entry name" value="PDZ"/>
</dbReference>
<feature type="compositionally biased region" description="Basic residues" evidence="2">
    <location>
        <begin position="160"/>
        <end position="172"/>
    </location>
</feature>
<feature type="region of interest" description="Disordered" evidence="2">
    <location>
        <begin position="1243"/>
        <end position="1531"/>
    </location>
</feature>
<feature type="compositionally biased region" description="Low complexity" evidence="2">
    <location>
        <begin position="1828"/>
        <end position="1842"/>
    </location>
</feature>
<feature type="compositionally biased region" description="Low complexity" evidence="2">
    <location>
        <begin position="1317"/>
        <end position="1326"/>
    </location>
</feature>
<evidence type="ECO:0000256" key="2">
    <source>
        <dbReference type="SAM" id="MobiDB-lite"/>
    </source>
</evidence>
<dbReference type="PANTHER" id="PTHR10398:SF2">
    <property type="entry name" value="AFADIN"/>
    <property type="match status" value="1"/>
</dbReference>
<feature type="compositionally biased region" description="Basic and acidic residues" evidence="2">
    <location>
        <begin position="1160"/>
        <end position="1180"/>
    </location>
</feature>
<dbReference type="SMART" id="SM00228">
    <property type="entry name" value="PDZ"/>
    <property type="match status" value="1"/>
</dbReference>
<gene>
    <name evidence="7" type="primary">AFDN</name>
</gene>
<reference evidence="7" key="1">
    <citation type="submission" date="2025-08" db="UniProtKB">
        <authorList>
            <consortium name="RefSeq"/>
        </authorList>
    </citation>
    <scope>IDENTIFICATION</scope>
    <source>
        <tissue evidence="7">Blood</tissue>
    </source>
</reference>
<proteinExistence type="predicted"/>
<dbReference type="InterPro" id="IPR036034">
    <property type="entry name" value="PDZ_sf"/>
</dbReference>
<dbReference type="CDD" id="cd06789">
    <property type="entry name" value="PDZ_AFDN-like"/>
    <property type="match status" value="1"/>
</dbReference>
<dbReference type="SUPFAM" id="SSF50156">
    <property type="entry name" value="PDZ domain-like"/>
    <property type="match status" value="1"/>
</dbReference>
<evidence type="ECO:0000259" key="4">
    <source>
        <dbReference type="PROSITE" id="PS50200"/>
    </source>
</evidence>
<feature type="domain" description="PDZ" evidence="3">
    <location>
        <begin position="1015"/>
        <end position="1101"/>
    </location>
</feature>
<dbReference type="PANTHER" id="PTHR10398">
    <property type="entry name" value="AFADIN"/>
    <property type="match status" value="1"/>
</dbReference>
<dbReference type="SMART" id="SM01132">
    <property type="entry name" value="DIL"/>
    <property type="match status" value="1"/>
</dbReference>
<feature type="domain" description="Dilute" evidence="5">
    <location>
        <begin position="669"/>
        <end position="916"/>
    </location>
</feature>
<dbReference type="Pfam" id="PF00788">
    <property type="entry name" value="RA"/>
    <property type="match status" value="2"/>
</dbReference>
<accession>A0ABM3Q1Y7</accession>
<feature type="compositionally biased region" description="Low complexity" evidence="2">
    <location>
        <begin position="1381"/>
        <end position="1394"/>
    </location>
</feature>
<dbReference type="InterPro" id="IPR029071">
    <property type="entry name" value="Ubiquitin-like_domsf"/>
</dbReference>
<dbReference type="SMART" id="SM00240">
    <property type="entry name" value="FHA"/>
    <property type="match status" value="1"/>
</dbReference>
<feature type="domain" description="Ras-associating" evidence="4">
    <location>
        <begin position="39"/>
        <end position="134"/>
    </location>
</feature>
<dbReference type="PROSITE" id="PS50106">
    <property type="entry name" value="PDZ"/>
    <property type="match status" value="1"/>
</dbReference>
<feature type="compositionally biased region" description="Acidic residues" evidence="2">
    <location>
        <begin position="1579"/>
        <end position="1590"/>
    </location>
</feature>
<keyword evidence="6" id="KW-1185">Reference proteome</keyword>
<dbReference type="Gene3D" id="2.30.42.10">
    <property type="match status" value="1"/>
</dbReference>
<feature type="compositionally biased region" description="Low complexity" evidence="2">
    <location>
        <begin position="1795"/>
        <end position="1807"/>
    </location>
</feature>
<evidence type="ECO:0000313" key="6">
    <source>
        <dbReference type="Proteomes" id="UP001652583"/>
    </source>
</evidence>
<sequence length="1906" mass="213783">MSAGGRDEERRKLADIIHHWNANRLDLFEISQPTEDLEFHGVMRFYFQDKAAGNFATKCIRVSSTATTQDVIETLAEKFRPDMRMLSSPKYSLYEVHVSGEERRLDVDEKPLVVQLNWNKDDREGRFVLKNENDALPPKAQSNGPEKQEKEGVIQNFKRTLSKKEKKEKKKREKEAVRQASEKDDRPFQGDDLENSRLAAEVYKDMPETSFTRTISNPEVVMKRRRQQKLERRMQEFRSSDGRPDSGGTLRIYADSLKPNIPYKTILLSTTDPADFAVAEALEKYGLERENPKDYCIARVMLPPGAQHSDENGAKETILDDDECPLQIFREWPTDRGVLVFQLKRRPPDYVPKKTKKHVDGKLVKGKERAEGSGYGSALPPEKLPYLVELSPVPGRRSHFAYYSYHTYEDGSDSRDKPKLYRLQLSVTEVGTEKFEENSIQLFGSGIQPHHCDLTNMDGVVTVTPRSMDAETYVEGQRISETTMLQSGMKVQFGASHVFKFVDPSQDHAVAKRPVDGGLTAKGPRQKPGIVQETTFDLGGDVHSGAALPASKSATRLDSDRALPAPSTAERGTVKPMLRLEQQDYRRQENRTQDALGPELILPASIEFRESSEDSFLSAIINYTNSSTVHFKLSPTYVLYMACRYVLSSQYRPDVSPTERTHKVIAIVNKMVSMMEGVIQEVDQVDQKQKNIAGALAFWMANASELLNFIKQDRDLSRITLDAQDVLAHLVQMAFKYLVHCLQSELNNYMPAFLDDPEENSLQRPKIDDVLHTLTGAMALLRRCRVNAALTIQLFSQLFHFINMWLFNRLVTDPESGLCSHYWGAIIRQQLGHVEAWAEKQGLELAADCHLSRIVQATTLLTMDKYAPEDTPNINSTCFKLNSLQLQALLQNYHCAPDEPFIPTDLIENVVAVAENTADELARSDGREVQLEEDPDLQLPFLLPEDGYSCDVVRNVPNGLQEFLDPLCQRGFCRLIPHARSPGTWTIYFEGADYESHLLRENTELAQPLRKEPEIITVTLKKQNGMGLSIVAAKGAGQDKLGIYVKSVVKGGAADVDGRLAAGDQLLSVDGRSLVGLSQERAAELMTRTSSVVTLEVAKQGAIYHGLATLLNQPSPMMQRVSDRRGSGKPRPKSEGFELYNNSAQNGSPESPQLPWAEYSEPKKLPGDDRLMKNRADHRSSPNVANQPPSPGGKSAYAPGAAAKITSVSTGNLCTEEQTPPPRPEAYPIPTQTYTREYFTFPASRSQDRVAPAQNQWPNYEEKPHVHTDGHQSGPAMQRVTRSQEELREDKAYQLERHRLEAVLDRKSDSDVWIQPSSSVGSSTSSQEHLDPCSKSGTPASTLTKSGPGRWKTPASAQPLPAAPPPAQTDLPPPPPPPPAHYAAAGDLDGIPVDLPLPPPPSGQAAAAERRKREEQQRWYEKEKARLEEERDRKRREQERKLGQMRSQALNPAAFSPVTVAHAKPEKPSTLQRPQDTVIRELQPQQQPRTIERRDLQYITVSKEELSSGDSLSPDPWKRDAREKLEKQQQMHIVDMLSREIRELQSKPERSAEDSDRLRKLMLEWQFQKRLQESKQKDEDDEEEEDDDVDTMLITQRLEAERRARQTGLPAISVLDLLQDEERRRQRQLDDMRRREAEDRARQEEERTKRDAEDKRRQEEGYYSRLEAERRRQHAEAERRLLEPEEPGLGRPPLPRGYELPAPSSPAAAPPPPPQRTASSLQAPALSPDSLYTARLVAYHEEEEEEDCGLAGQDKLSHTGRSRGRLPPAAPAPRPPPRRPRPASDGLFLSGSLQPPSAAAHGAAPGAGRPPPPPPKPPGSHHPRHSKGPNSSVGSSGAAIGARDGSRDPREKLAKSHDADLPGNSGAPENLTFKERQRLFSQGQDVSNKVKASRKLTELENELNTK</sequence>
<dbReference type="Gene3D" id="3.10.20.90">
    <property type="entry name" value="Phosphatidylinositol 3-kinase Catalytic Subunit, Chain A, domain 1"/>
    <property type="match status" value="2"/>
</dbReference>
<feature type="compositionally biased region" description="Pro residues" evidence="2">
    <location>
        <begin position="1361"/>
        <end position="1380"/>
    </location>
</feature>
<feature type="region of interest" description="Disordered" evidence="2">
    <location>
        <begin position="1570"/>
        <end position="1906"/>
    </location>
</feature>
<feature type="compositionally biased region" description="Basic and acidic residues" evidence="2">
    <location>
        <begin position="1895"/>
        <end position="1906"/>
    </location>
</feature>
<feature type="compositionally biased region" description="Basic and acidic residues" evidence="2">
    <location>
        <begin position="1516"/>
        <end position="1529"/>
    </location>
</feature>
<dbReference type="InterPro" id="IPR000159">
    <property type="entry name" value="RA_dom"/>
</dbReference>
<dbReference type="InterPro" id="IPR028842">
    <property type="entry name" value="Afadin"/>
</dbReference>
<feature type="compositionally biased region" description="Basic and acidic residues" evidence="2">
    <location>
        <begin position="173"/>
        <end position="189"/>
    </location>
</feature>
<dbReference type="InterPro" id="IPR008984">
    <property type="entry name" value="SMAD_FHA_dom_sf"/>
</dbReference>
<dbReference type="InterPro" id="IPR000253">
    <property type="entry name" value="FHA_dom"/>
</dbReference>
<dbReference type="Proteomes" id="UP001652583">
    <property type="component" value="Chromosome B2"/>
</dbReference>
<evidence type="ECO:0000313" key="7">
    <source>
        <dbReference type="RefSeq" id="XP_053077934.1"/>
    </source>
</evidence>
<feature type="compositionally biased region" description="Basic and acidic residues" evidence="2">
    <location>
        <begin position="1844"/>
        <end position="1860"/>
    </location>
</feature>
<feature type="region of interest" description="Disordered" evidence="2">
    <location>
        <begin position="1115"/>
        <end position="1198"/>
    </location>
</feature>
<dbReference type="PROSITE" id="PS50200">
    <property type="entry name" value="RA"/>
    <property type="match status" value="2"/>
</dbReference>
<protein>
    <submittedName>
        <fullName evidence="7">Afadin isoform X3</fullName>
    </submittedName>
</protein>
<dbReference type="RefSeq" id="XP_053077934.1">
    <property type="nucleotide sequence ID" value="XM_053221959.1"/>
</dbReference>
<feature type="compositionally biased region" description="Basic and acidic residues" evidence="2">
    <location>
        <begin position="1490"/>
        <end position="1506"/>
    </location>
</feature>
<feature type="region of interest" description="Disordered" evidence="2">
    <location>
        <begin position="542"/>
        <end position="579"/>
    </location>
</feature>
<feature type="compositionally biased region" description="Basic and acidic residues" evidence="2">
    <location>
        <begin position="1282"/>
        <end position="1310"/>
    </location>
</feature>
<dbReference type="Gene3D" id="2.60.200.20">
    <property type="match status" value="1"/>
</dbReference>
<feature type="compositionally biased region" description="Basic and acidic residues" evidence="2">
    <location>
        <begin position="1620"/>
        <end position="1683"/>
    </location>
</feature>
<dbReference type="PROSITE" id="PS51126">
    <property type="entry name" value="DILUTE"/>
    <property type="match status" value="1"/>
</dbReference>
<dbReference type="SUPFAM" id="SSF54236">
    <property type="entry name" value="Ubiquitin-like"/>
    <property type="match status" value="2"/>
</dbReference>
<dbReference type="CDD" id="cd22711">
    <property type="entry name" value="FHA_AFDN"/>
    <property type="match status" value="1"/>
</dbReference>
<dbReference type="Pfam" id="PF01843">
    <property type="entry name" value="DIL"/>
    <property type="match status" value="1"/>
</dbReference>
<evidence type="ECO:0000256" key="1">
    <source>
        <dbReference type="ARBA" id="ARBA00022889"/>
    </source>
</evidence>
<dbReference type="CDD" id="cd01781">
    <property type="entry name" value="RA2_Afadin"/>
    <property type="match status" value="1"/>
</dbReference>
<dbReference type="SUPFAM" id="SSF49879">
    <property type="entry name" value="SMAD/FHA domain"/>
    <property type="match status" value="1"/>
</dbReference>
<dbReference type="CDD" id="cd15471">
    <property type="entry name" value="Myo5p-like_CBD_afadin"/>
    <property type="match status" value="1"/>
</dbReference>
<evidence type="ECO:0000259" key="5">
    <source>
        <dbReference type="PROSITE" id="PS51126"/>
    </source>
</evidence>
<feature type="compositionally biased region" description="Pro residues" evidence="2">
    <location>
        <begin position="1808"/>
        <end position="1818"/>
    </location>
</feature>
<dbReference type="InterPro" id="IPR037977">
    <property type="entry name" value="CBD_Afadin"/>
</dbReference>
<keyword evidence="1" id="KW-0130">Cell adhesion</keyword>
<dbReference type="Pfam" id="PF00595">
    <property type="entry name" value="PDZ"/>
    <property type="match status" value="1"/>
</dbReference>